<proteinExistence type="predicted"/>
<organism evidence="1">
    <name type="scientific">Cacopsylla melanoneura</name>
    <dbReference type="NCBI Taxonomy" id="428564"/>
    <lineage>
        <taxon>Eukaryota</taxon>
        <taxon>Metazoa</taxon>
        <taxon>Ecdysozoa</taxon>
        <taxon>Arthropoda</taxon>
        <taxon>Hexapoda</taxon>
        <taxon>Insecta</taxon>
        <taxon>Pterygota</taxon>
        <taxon>Neoptera</taxon>
        <taxon>Paraneoptera</taxon>
        <taxon>Hemiptera</taxon>
        <taxon>Sternorrhyncha</taxon>
        <taxon>Psylloidea</taxon>
        <taxon>Psyllidae</taxon>
        <taxon>Psyllinae</taxon>
        <taxon>Cacopsylla</taxon>
    </lineage>
</organism>
<dbReference type="AlphaFoldDB" id="A0A8D9B310"/>
<protein>
    <submittedName>
        <fullName evidence="1">Uncharacterized protein</fullName>
    </submittedName>
</protein>
<name>A0A8D9B310_9HEMI</name>
<dbReference type="EMBL" id="HBUF01606296">
    <property type="protein sequence ID" value="CAG6777638.1"/>
    <property type="molecule type" value="Transcribed_RNA"/>
</dbReference>
<sequence length="100" mass="11082">MWPKVSFGLNMHQQIKITYSLNISVIVCASCNPTDVLPDISFCAWPSFEGKFPSVAGQSFRGTIPLCLAKPLEEFSFCGWPSFLSVLQCVLVVNICAIRH</sequence>
<evidence type="ECO:0000313" key="1">
    <source>
        <dbReference type="EMBL" id="CAG6777638.1"/>
    </source>
</evidence>
<reference evidence="1" key="1">
    <citation type="submission" date="2021-05" db="EMBL/GenBank/DDBJ databases">
        <authorList>
            <person name="Alioto T."/>
            <person name="Alioto T."/>
            <person name="Gomez Garrido J."/>
        </authorList>
    </citation>
    <scope>NUCLEOTIDE SEQUENCE</scope>
</reference>
<dbReference type="EMBL" id="HBUF01606295">
    <property type="protein sequence ID" value="CAG6777637.1"/>
    <property type="molecule type" value="Transcribed_RNA"/>
</dbReference>
<accession>A0A8D9B310</accession>